<dbReference type="RefSeq" id="WP_147825478.1">
    <property type="nucleotide sequence ID" value="NZ_BAAARG010000001.1"/>
</dbReference>
<dbReference type="InterPro" id="IPR046335">
    <property type="entry name" value="LacI/GalR-like_sensor"/>
</dbReference>
<dbReference type="PROSITE" id="PS50932">
    <property type="entry name" value="HTH_LACI_2"/>
    <property type="match status" value="1"/>
</dbReference>
<keyword evidence="6" id="KW-1185">Reference proteome</keyword>
<feature type="domain" description="HTH lacI-type" evidence="4">
    <location>
        <begin position="1"/>
        <end position="53"/>
    </location>
</feature>
<evidence type="ECO:0000256" key="1">
    <source>
        <dbReference type="ARBA" id="ARBA00023015"/>
    </source>
</evidence>
<keyword evidence="1" id="KW-0805">Transcription regulation</keyword>
<dbReference type="OrthoDB" id="9785139at2"/>
<name>A0A5C8HRK1_9MICO</name>
<evidence type="ECO:0000256" key="2">
    <source>
        <dbReference type="ARBA" id="ARBA00023125"/>
    </source>
</evidence>
<proteinExistence type="predicted"/>
<dbReference type="PROSITE" id="PS00356">
    <property type="entry name" value="HTH_LACI_1"/>
    <property type="match status" value="1"/>
</dbReference>
<organism evidence="5 6">
    <name type="scientific">Microbacterium mitrae</name>
    <dbReference type="NCBI Taxonomy" id="664640"/>
    <lineage>
        <taxon>Bacteria</taxon>
        <taxon>Bacillati</taxon>
        <taxon>Actinomycetota</taxon>
        <taxon>Actinomycetes</taxon>
        <taxon>Micrococcales</taxon>
        <taxon>Microbacteriaceae</taxon>
        <taxon>Microbacterium</taxon>
    </lineage>
</organism>
<gene>
    <name evidence="5" type="ORF">FVP60_02535</name>
</gene>
<keyword evidence="2 5" id="KW-0238">DNA-binding</keyword>
<dbReference type="Gene3D" id="3.40.50.2300">
    <property type="match status" value="2"/>
</dbReference>
<protein>
    <submittedName>
        <fullName evidence="5">LacI family DNA-binding transcriptional regulator</fullName>
    </submittedName>
</protein>
<dbReference type="EMBL" id="VRSW01000001">
    <property type="protein sequence ID" value="TXK06674.1"/>
    <property type="molecule type" value="Genomic_DNA"/>
</dbReference>
<dbReference type="GO" id="GO:0000976">
    <property type="term" value="F:transcription cis-regulatory region binding"/>
    <property type="evidence" value="ECO:0007669"/>
    <property type="project" value="TreeGrafter"/>
</dbReference>
<comment type="caution">
    <text evidence="5">The sequence shown here is derived from an EMBL/GenBank/DDBJ whole genome shotgun (WGS) entry which is preliminary data.</text>
</comment>
<dbReference type="SMART" id="SM00354">
    <property type="entry name" value="HTH_LACI"/>
    <property type="match status" value="1"/>
</dbReference>
<dbReference type="CDD" id="cd01392">
    <property type="entry name" value="HTH_LacI"/>
    <property type="match status" value="1"/>
</dbReference>
<evidence type="ECO:0000256" key="3">
    <source>
        <dbReference type="ARBA" id="ARBA00023163"/>
    </source>
</evidence>
<evidence type="ECO:0000259" key="4">
    <source>
        <dbReference type="PROSITE" id="PS50932"/>
    </source>
</evidence>
<dbReference type="Pfam" id="PF13377">
    <property type="entry name" value="Peripla_BP_3"/>
    <property type="match status" value="1"/>
</dbReference>
<dbReference type="Proteomes" id="UP000321196">
    <property type="component" value="Unassembled WGS sequence"/>
</dbReference>
<dbReference type="Gene3D" id="1.10.260.40">
    <property type="entry name" value="lambda repressor-like DNA-binding domains"/>
    <property type="match status" value="1"/>
</dbReference>
<dbReference type="CDD" id="cd01574">
    <property type="entry name" value="PBP1_LacI"/>
    <property type="match status" value="1"/>
</dbReference>
<evidence type="ECO:0000313" key="5">
    <source>
        <dbReference type="EMBL" id="TXK06674.1"/>
    </source>
</evidence>
<dbReference type="PANTHER" id="PTHR30146:SF153">
    <property type="entry name" value="LACTOSE OPERON REPRESSOR"/>
    <property type="match status" value="1"/>
</dbReference>
<dbReference type="AlphaFoldDB" id="A0A5C8HRK1"/>
<dbReference type="GO" id="GO:0003700">
    <property type="term" value="F:DNA-binding transcription factor activity"/>
    <property type="evidence" value="ECO:0007669"/>
    <property type="project" value="TreeGrafter"/>
</dbReference>
<dbReference type="Pfam" id="PF00356">
    <property type="entry name" value="LacI"/>
    <property type="match status" value="1"/>
</dbReference>
<reference evidence="5 6" key="1">
    <citation type="submission" date="2019-08" db="EMBL/GenBank/DDBJ databases">
        <authorList>
            <person name="Dong K."/>
        </authorList>
    </citation>
    <scope>NUCLEOTIDE SEQUENCE [LARGE SCALE GENOMIC DNA]</scope>
    <source>
        <strain evidence="5 6">M4-8</strain>
    </source>
</reference>
<dbReference type="SUPFAM" id="SSF53822">
    <property type="entry name" value="Periplasmic binding protein-like I"/>
    <property type="match status" value="1"/>
</dbReference>
<sequence length="327" mass="34935">MEDVARVAGVSAQTVSRVVRNKGYVGAATREKVQAAMAELGYRPNSAARALRSGRFHAIGVIMFSLSSYGNMRTLDAIASRAAQAGYALTLIPVETVSQSTVTGAFNRLTEHAVDGIVIIIEAHELNGAELEIPDGLPVVVVDSTKRGEHAHIDTDQAMGARQATEHLLSLGHETVWHVSGPDESYSAERRREAWRRTLVENERAVPAVITGDWSADSGYAAGVQLREHDDVTAIFAASDAIAIGLIRAFHEAGISVPERVSIVGFDDIPEAANLWPPLTTISQDFAAVGERAVDALMREIDGETDGEAPPIATRLIERASTAAPRG</sequence>
<accession>A0A5C8HRK1</accession>
<dbReference type="InterPro" id="IPR028082">
    <property type="entry name" value="Peripla_BP_I"/>
</dbReference>
<dbReference type="InterPro" id="IPR010982">
    <property type="entry name" value="Lambda_DNA-bd_dom_sf"/>
</dbReference>
<keyword evidence="3" id="KW-0804">Transcription</keyword>
<dbReference type="PANTHER" id="PTHR30146">
    <property type="entry name" value="LACI-RELATED TRANSCRIPTIONAL REPRESSOR"/>
    <property type="match status" value="1"/>
</dbReference>
<dbReference type="InterPro" id="IPR000843">
    <property type="entry name" value="HTH_LacI"/>
</dbReference>
<evidence type="ECO:0000313" key="6">
    <source>
        <dbReference type="Proteomes" id="UP000321196"/>
    </source>
</evidence>
<dbReference type="SUPFAM" id="SSF47413">
    <property type="entry name" value="lambda repressor-like DNA-binding domains"/>
    <property type="match status" value="1"/>
</dbReference>